<protein>
    <submittedName>
        <fullName evidence="1">Uncharacterized protein</fullName>
    </submittedName>
</protein>
<comment type="caution">
    <text evidence="1">The sequence shown here is derived from an EMBL/GenBank/DDBJ whole genome shotgun (WGS) entry which is preliminary data.</text>
</comment>
<accession>A0A396C6U9</accession>
<evidence type="ECO:0000313" key="2">
    <source>
        <dbReference type="Proteomes" id="UP000266644"/>
    </source>
</evidence>
<gene>
    <name evidence="1" type="ORF">DW228_06380</name>
</gene>
<organism evidence="1 2">
    <name type="scientific">Bacteroides fragilis</name>
    <dbReference type="NCBI Taxonomy" id="817"/>
    <lineage>
        <taxon>Bacteria</taxon>
        <taxon>Pseudomonadati</taxon>
        <taxon>Bacteroidota</taxon>
        <taxon>Bacteroidia</taxon>
        <taxon>Bacteroidales</taxon>
        <taxon>Bacteroidaceae</taxon>
        <taxon>Bacteroides</taxon>
    </lineage>
</organism>
<proteinExistence type="predicted"/>
<name>A0A396C6U9_BACFG</name>
<dbReference type="AlphaFoldDB" id="A0A396C6U9"/>
<dbReference type="Proteomes" id="UP000266644">
    <property type="component" value="Unassembled WGS sequence"/>
</dbReference>
<dbReference type="EMBL" id="QRJE01000008">
    <property type="protein sequence ID" value="RHH14424.1"/>
    <property type="molecule type" value="Genomic_DNA"/>
</dbReference>
<dbReference type="RefSeq" id="WP_122330072.1">
    <property type="nucleotide sequence ID" value="NZ_JAQDYY010000001.1"/>
</dbReference>
<sequence length="164" mass="19176">MKTNLLTSRNLNHNSPREGLEAFKKAHRSIVMAEFTNMEGANMWKGYILQKIKDTYYFIPVSERCLYDEYTTQTGKYVACILYAKYVNVNIKEMWDIAMGIIEGPCSLEILLKIWELFGDVPINKAEEIEQSFMLWEKGTDRFDIWHWFDNLCPNGLAKDIMGL</sequence>
<reference evidence="1 2" key="1">
    <citation type="submission" date="2018-08" db="EMBL/GenBank/DDBJ databases">
        <title>A genome reference for cultivated species of the human gut microbiota.</title>
        <authorList>
            <person name="Zou Y."/>
            <person name="Xue W."/>
            <person name="Luo G."/>
        </authorList>
    </citation>
    <scope>NUCLEOTIDE SEQUENCE [LARGE SCALE GENOMIC DNA]</scope>
    <source>
        <strain evidence="1 2">AM18-6</strain>
    </source>
</reference>
<evidence type="ECO:0000313" key="1">
    <source>
        <dbReference type="EMBL" id="RHH14424.1"/>
    </source>
</evidence>